<dbReference type="Proteomes" id="UP000187609">
    <property type="component" value="Unassembled WGS sequence"/>
</dbReference>
<dbReference type="OMA" id="RTCESLW"/>
<organism evidence="1 2">
    <name type="scientific">Nicotiana attenuata</name>
    <name type="common">Coyote tobacco</name>
    <dbReference type="NCBI Taxonomy" id="49451"/>
    <lineage>
        <taxon>Eukaryota</taxon>
        <taxon>Viridiplantae</taxon>
        <taxon>Streptophyta</taxon>
        <taxon>Embryophyta</taxon>
        <taxon>Tracheophyta</taxon>
        <taxon>Spermatophyta</taxon>
        <taxon>Magnoliopsida</taxon>
        <taxon>eudicotyledons</taxon>
        <taxon>Gunneridae</taxon>
        <taxon>Pentapetalae</taxon>
        <taxon>asterids</taxon>
        <taxon>lamiids</taxon>
        <taxon>Solanales</taxon>
        <taxon>Solanaceae</taxon>
        <taxon>Nicotianoideae</taxon>
        <taxon>Nicotianeae</taxon>
        <taxon>Nicotiana</taxon>
    </lineage>
</organism>
<dbReference type="Gramene" id="OIT19933">
    <property type="protein sequence ID" value="OIT19933"/>
    <property type="gene ID" value="A4A49_55077"/>
</dbReference>
<keyword evidence="2" id="KW-1185">Reference proteome</keyword>
<dbReference type="STRING" id="49451.A0A1J6JQ71"/>
<accession>A0A1J6JQ71</accession>
<evidence type="ECO:0000313" key="2">
    <source>
        <dbReference type="Proteomes" id="UP000187609"/>
    </source>
</evidence>
<dbReference type="AlphaFoldDB" id="A0A1J6JQ71"/>
<dbReference type="EMBL" id="MJEQ01005961">
    <property type="protein sequence ID" value="OIT19933.1"/>
    <property type="molecule type" value="Genomic_DNA"/>
</dbReference>
<evidence type="ECO:0000313" key="1">
    <source>
        <dbReference type="EMBL" id="OIT19933.1"/>
    </source>
</evidence>
<proteinExistence type="predicted"/>
<name>A0A1J6JQ71_NICAT</name>
<reference evidence="1" key="1">
    <citation type="submission" date="2016-11" db="EMBL/GenBank/DDBJ databases">
        <title>The genome of Nicotiana attenuata.</title>
        <authorList>
            <person name="Xu S."/>
            <person name="Brockmoeller T."/>
            <person name="Gaquerel E."/>
            <person name="Navarro A."/>
            <person name="Kuhl H."/>
            <person name="Gase K."/>
            <person name="Ling Z."/>
            <person name="Zhou W."/>
            <person name="Kreitzer C."/>
            <person name="Stanke M."/>
            <person name="Tang H."/>
            <person name="Lyons E."/>
            <person name="Pandey P."/>
            <person name="Pandey S.P."/>
            <person name="Timmermann B."/>
            <person name="Baldwin I.T."/>
        </authorList>
    </citation>
    <scope>NUCLEOTIDE SEQUENCE [LARGE SCALE GENOMIC DNA]</scope>
    <source>
        <strain evidence="1">UT</strain>
    </source>
</reference>
<comment type="caution">
    <text evidence="1">The sequence shown here is derived from an EMBL/GenBank/DDBJ whole genome shotgun (WGS) entry which is preliminary data.</text>
</comment>
<protein>
    <submittedName>
        <fullName evidence="1">Uncharacterized protein</fullName>
    </submittedName>
</protein>
<sequence length="156" mass="18513">MMDINEALALKRWWRFRTCESLWSTFLKYKYCTIDHPVKKKWRTGQSHGWKKLMQVKDKVEDNMLWKINSSNSSLWWDNWTGFGDIAQVIYYDYSLANQTVNDIIVDGRWSIDHLQLPEYMTEQILSITIGDTRSMMLIFGCQLILANLLQHWVGG</sequence>
<gene>
    <name evidence="1" type="ORF">A4A49_55077</name>
</gene>